<reference evidence="4" key="4">
    <citation type="submission" date="2016-06" db="EMBL/GenBank/DDBJ databases">
        <authorList>
            <person name="Varghese N."/>
            <person name="Submissions Spin"/>
        </authorList>
    </citation>
    <scope>NUCLEOTIDE SEQUENCE [LARGE SCALE GENOMIC DNA]</scope>
    <source>
        <strain evidence="4">DSM 44151</strain>
    </source>
</reference>
<dbReference type="Gene3D" id="3.10.180.10">
    <property type="entry name" value="2,3-Dihydroxybiphenyl 1,2-Dioxygenase, domain 1"/>
    <property type="match status" value="1"/>
</dbReference>
<name>B2BM59_9ACTN</name>
<sequence length="123" mass="13037">MTITQIRLITVSVSDQDRAKAFYADVLGLTVVQDLTMGPMRWLQVGPEKGATGIVLVPGRTGFGPGDLQGVQLETNDLDADCARLRAAGVAVDGPHDRPWGRDATFVDPDGNGFVLVTRESGG</sequence>
<dbReference type="SUPFAM" id="SSF54593">
    <property type="entry name" value="Glyoxalase/Bleomycin resistance protein/Dihydroxybiphenyl dioxygenase"/>
    <property type="match status" value="1"/>
</dbReference>
<proteinExistence type="predicted"/>
<dbReference type="RefSeq" id="WP_091316676.1">
    <property type="nucleotide sequence ID" value="NZ_CP192013.1"/>
</dbReference>
<gene>
    <name evidence="3" type="ORF">GA0070603_4181</name>
</gene>
<dbReference type="EMBL" id="FMIB01000002">
    <property type="protein sequence ID" value="SCL66378.1"/>
    <property type="molecule type" value="Genomic_DNA"/>
</dbReference>
<accession>B2BM59</accession>
<evidence type="ECO:0000313" key="4">
    <source>
        <dbReference type="Proteomes" id="UP000198605"/>
    </source>
</evidence>
<dbReference type="Proteomes" id="UP000198605">
    <property type="component" value="Unassembled WGS sequence"/>
</dbReference>
<organism evidence="2">
    <name type="scientific">Micromonospora chersina</name>
    <dbReference type="NCBI Taxonomy" id="47854"/>
    <lineage>
        <taxon>Bacteria</taxon>
        <taxon>Bacillati</taxon>
        <taxon>Actinomycetota</taxon>
        <taxon>Actinomycetes</taxon>
        <taxon>Micromonosporales</taxon>
        <taxon>Micromonosporaceae</taxon>
        <taxon>Micromonospora</taxon>
    </lineage>
</organism>
<protein>
    <recommendedName>
        <fullName evidence="1">VOC domain-containing protein</fullName>
    </recommendedName>
</protein>
<keyword evidence="4" id="KW-1185">Reference proteome</keyword>
<reference evidence="2" key="2">
    <citation type="journal article" date="2008" name="FEMS Microbiol. Lett.">
        <title>The biosynthetic genes encoding for the production of the dynemicin enediyne core in Micromonospora chersina ATCC53710.</title>
        <authorList>
            <person name="Gao Q."/>
            <person name="Thorson J.S."/>
        </authorList>
    </citation>
    <scope>NUCLEOTIDE SEQUENCE</scope>
    <source>
        <strain evidence="2">M956-1</strain>
    </source>
</reference>
<evidence type="ECO:0000259" key="1">
    <source>
        <dbReference type="PROSITE" id="PS51819"/>
    </source>
</evidence>
<dbReference type="InterPro" id="IPR037523">
    <property type="entry name" value="VOC_core"/>
</dbReference>
<dbReference type="InterPro" id="IPR004360">
    <property type="entry name" value="Glyas_Fos-R_dOase_dom"/>
</dbReference>
<reference evidence="2" key="1">
    <citation type="submission" date="2007-04" db="EMBL/GenBank/DDBJ databases">
        <authorList>
            <person name="Gao Q.-J."/>
            <person name="Thorson J.S."/>
        </authorList>
    </citation>
    <scope>NUCLEOTIDE SEQUENCE</scope>
    <source>
        <strain evidence="2">M956-1</strain>
    </source>
</reference>
<evidence type="ECO:0000313" key="2">
    <source>
        <dbReference type="EMBL" id="ACB47074.1"/>
    </source>
</evidence>
<dbReference type="AlphaFoldDB" id="B2BM59"/>
<dbReference type="STRING" id="47854.GA0070603_4181"/>
<dbReference type="PROSITE" id="PS51819">
    <property type="entry name" value="VOC"/>
    <property type="match status" value="1"/>
</dbReference>
<dbReference type="PANTHER" id="PTHR36437">
    <property type="entry name" value="GLYOXALASE/BLEOMYCIN RESISTANCE PROTEIN/DIOXYGENASE"/>
    <property type="match status" value="1"/>
</dbReference>
<dbReference type="InterPro" id="IPR029068">
    <property type="entry name" value="Glyas_Bleomycin-R_OHBP_Dase"/>
</dbReference>
<dbReference type="OrthoDB" id="197463at2"/>
<dbReference type="GeneID" id="43280809"/>
<dbReference type="EMBL" id="EF552206">
    <property type="protein sequence ID" value="ACB47074.1"/>
    <property type="molecule type" value="Genomic_DNA"/>
</dbReference>
<reference evidence="3" key="3">
    <citation type="submission" date="2016-06" db="EMBL/GenBank/DDBJ databases">
        <authorList>
            <person name="Kjaerup R.B."/>
            <person name="Dalgaard T.S."/>
            <person name="Juul-Madsen H.R."/>
        </authorList>
    </citation>
    <scope>NUCLEOTIDE SEQUENCE [LARGE SCALE GENOMIC DNA]</scope>
    <source>
        <strain evidence="3">DSM 44151</strain>
    </source>
</reference>
<feature type="domain" description="VOC" evidence="1">
    <location>
        <begin position="5"/>
        <end position="119"/>
    </location>
</feature>
<dbReference type="PANTHER" id="PTHR36437:SF2">
    <property type="entry name" value="GLYOXALASE_BLEOMYCIN RESISTANCE PROTEIN_DIOXYGENASE"/>
    <property type="match status" value="1"/>
</dbReference>
<evidence type="ECO:0000313" key="3">
    <source>
        <dbReference type="EMBL" id="SCL66378.1"/>
    </source>
</evidence>
<dbReference type="Pfam" id="PF00903">
    <property type="entry name" value="Glyoxalase"/>
    <property type="match status" value="1"/>
</dbReference>